<sequence length="305" mass="29814">MSPDAAVAGVDIGGTKLVAALISADATIVVRATATTPASNGPSAVLAAVTALVRQVSAGQDLAAVGVGTAGVVDPDRGVIVGATNAIDGWAGTNLGEELRAHLGVPVRAVNDVSAFASAEHHYGAARGARDVIAVMVGTGVGGALIVNGAPVHGRNAAAGHLGHLEAAAASGRACPCGRDGHLEAVASGPAMTAEFARRSGEEVRDLREVVRRADSGDLVARQVLAQGAAALGATLGGLVNTLDPDVIVLGGGVLDSGDVFSRPLADALSGTLIPAVGAPCLRQSQLGADAVVIGAAAIARETLS</sequence>
<dbReference type="InterPro" id="IPR043129">
    <property type="entry name" value="ATPase_NBD"/>
</dbReference>
<protein>
    <submittedName>
        <fullName evidence="2">Glucokinase</fullName>
        <ecNumber evidence="2">2.7.1.2</ecNumber>
    </submittedName>
</protein>
<dbReference type="Gene3D" id="3.30.420.40">
    <property type="match status" value="2"/>
</dbReference>
<keyword evidence="2" id="KW-0418">Kinase</keyword>
<gene>
    <name evidence="2" type="ORF">HDA39_000038</name>
</gene>
<evidence type="ECO:0000313" key="2">
    <source>
        <dbReference type="EMBL" id="MBB5833304.1"/>
    </source>
</evidence>
<evidence type="ECO:0000313" key="3">
    <source>
        <dbReference type="Proteomes" id="UP000549971"/>
    </source>
</evidence>
<dbReference type="PROSITE" id="PS01125">
    <property type="entry name" value="ROK"/>
    <property type="match status" value="1"/>
</dbReference>
<accession>A0A7W9J104</accession>
<evidence type="ECO:0000256" key="1">
    <source>
        <dbReference type="ARBA" id="ARBA00006479"/>
    </source>
</evidence>
<dbReference type="InterPro" id="IPR000600">
    <property type="entry name" value="ROK"/>
</dbReference>
<dbReference type="SUPFAM" id="SSF53067">
    <property type="entry name" value="Actin-like ATPase domain"/>
    <property type="match status" value="1"/>
</dbReference>
<dbReference type="InterPro" id="IPR049874">
    <property type="entry name" value="ROK_cs"/>
</dbReference>
<keyword evidence="3" id="KW-1185">Reference proteome</keyword>
<dbReference type="EC" id="2.7.1.2" evidence="2"/>
<proteinExistence type="inferred from homology"/>
<keyword evidence="2" id="KW-0808">Transferase</keyword>
<comment type="caution">
    <text evidence="2">The sequence shown here is derived from an EMBL/GenBank/DDBJ whole genome shotgun (WGS) entry which is preliminary data.</text>
</comment>
<comment type="similarity">
    <text evidence="1">Belongs to the ROK (NagC/XylR) family.</text>
</comment>
<reference evidence="2 3" key="1">
    <citation type="submission" date="2020-08" db="EMBL/GenBank/DDBJ databases">
        <title>Sequencing the genomes of 1000 actinobacteria strains.</title>
        <authorList>
            <person name="Klenk H.-P."/>
        </authorList>
    </citation>
    <scope>NUCLEOTIDE SEQUENCE [LARGE SCALE GENOMIC DNA]</scope>
    <source>
        <strain evidence="2 3">DSM 28967</strain>
    </source>
</reference>
<dbReference type="PANTHER" id="PTHR18964">
    <property type="entry name" value="ROK (REPRESSOR, ORF, KINASE) FAMILY"/>
    <property type="match status" value="1"/>
</dbReference>
<dbReference type="RefSeq" id="WP_184793215.1">
    <property type="nucleotide sequence ID" value="NZ_JACHMY010000001.1"/>
</dbReference>
<dbReference type="PANTHER" id="PTHR18964:SF149">
    <property type="entry name" value="BIFUNCTIONAL UDP-N-ACETYLGLUCOSAMINE 2-EPIMERASE_N-ACETYLMANNOSAMINE KINASE"/>
    <property type="match status" value="1"/>
</dbReference>
<dbReference type="Proteomes" id="UP000549971">
    <property type="component" value="Unassembled WGS sequence"/>
</dbReference>
<organism evidence="2 3">
    <name type="scientific">Kribbella italica</name>
    <dbReference type="NCBI Taxonomy" id="1540520"/>
    <lineage>
        <taxon>Bacteria</taxon>
        <taxon>Bacillati</taxon>
        <taxon>Actinomycetota</taxon>
        <taxon>Actinomycetes</taxon>
        <taxon>Propionibacteriales</taxon>
        <taxon>Kribbellaceae</taxon>
        <taxon>Kribbella</taxon>
    </lineage>
</organism>
<dbReference type="Pfam" id="PF00480">
    <property type="entry name" value="ROK"/>
    <property type="match status" value="1"/>
</dbReference>
<dbReference type="GO" id="GO:0004340">
    <property type="term" value="F:glucokinase activity"/>
    <property type="evidence" value="ECO:0007669"/>
    <property type="project" value="UniProtKB-EC"/>
</dbReference>
<name>A0A7W9J104_9ACTN</name>
<dbReference type="EMBL" id="JACHMY010000001">
    <property type="protein sequence ID" value="MBB5833304.1"/>
    <property type="molecule type" value="Genomic_DNA"/>
</dbReference>
<dbReference type="AlphaFoldDB" id="A0A7W9J104"/>